<protein>
    <recommendedName>
        <fullName evidence="1">Core domain-containing protein</fullName>
    </recommendedName>
</protein>
<organism evidence="2 3">
    <name type="scientific">Streptosporangium pseudovulgare</name>
    <dbReference type="NCBI Taxonomy" id="35765"/>
    <lineage>
        <taxon>Bacteria</taxon>
        <taxon>Bacillati</taxon>
        <taxon>Actinomycetota</taxon>
        <taxon>Actinomycetes</taxon>
        <taxon>Streptosporangiales</taxon>
        <taxon>Streptosporangiaceae</taxon>
        <taxon>Streptosporangium</taxon>
    </lineage>
</organism>
<evidence type="ECO:0000313" key="3">
    <source>
        <dbReference type="Proteomes" id="UP000611554"/>
    </source>
</evidence>
<name>A0ABQ2R704_9ACTN</name>
<dbReference type="InterPro" id="IPR000361">
    <property type="entry name" value="ATAP_core_dom"/>
</dbReference>
<dbReference type="InterPro" id="IPR035903">
    <property type="entry name" value="HesB-like_dom_sf"/>
</dbReference>
<dbReference type="Proteomes" id="UP000611554">
    <property type="component" value="Unassembled WGS sequence"/>
</dbReference>
<sequence length="98" mass="10292">MLTMTDTAAQVIRNLSSQVGGSEDTGVRISSQSDGTDSLLLSIVEGPQSEDKVVETDGAHIFLDPKAADLLDDKSLDADVDEGGGVTFTITEQIPRQA</sequence>
<evidence type="ECO:0000259" key="1">
    <source>
        <dbReference type="Pfam" id="PF01521"/>
    </source>
</evidence>
<comment type="caution">
    <text evidence="2">The sequence shown here is derived from an EMBL/GenBank/DDBJ whole genome shotgun (WGS) entry which is preliminary data.</text>
</comment>
<feature type="domain" description="Core" evidence="1">
    <location>
        <begin position="2"/>
        <end position="90"/>
    </location>
</feature>
<dbReference type="SUPFAM" id="SSF89360">
    <property type="entry name" value="HesB-like domain"/>
    <property type="match status" value="1"/>
</dbReference>
<proteinExistence type="predicted"/>
<reference evidence="3" key="1">
    <citation type="journal article" date="2019" name="Int. J. Syst. Evol. Microbiol.">
        <title>The Global Catalogue of Microorganisms (GCM) 10K type strain sequencing project: providing services to taxonomists for standard genome sequencing and annotation.</title>
        <authorList>
            <consortium name="The Broad Institute Genomics Platform"/>
            <consortium name="The Broad Institute Genome Sequencing Center for Infectious Disease"/>
            <person name="Wu L."/>
            <person name="Ma J."/>
        </authorList>
    </citation>
    <scope>NUCLEOTIDE SEQUENCE [LARGE SCALE GENOMIC DNA]</scope>
    <source>
        <strain evidence="3">JCM 3115</strain>
    </source>
</reference>
<gene>
    <name evidence="2" type="ORF">GCM10010140_49510</name>
</gene>
<dbReference type="EMBL" id="BMQJ01000013">
    <property type="protein sequence ID" value="GGQ13488.1"/>
    <property type="molecule type" value="Genomic_DNA"/>
</dbReference>
<dbReference type="Pfam" id="PF01521">
    <property type="entry name" value="Fe-S_biosyn"/>
    <property type="match status" value="1"/>
</dbReference>
<evidence type="ECO:0000313" key="2">
    <source>
        <dbReference type="EMBL" id="GGQ13488.1"/>
    </source>
</evidence>
<dbReference type="Gene3D" id="2.60.300.12">
    <property type="entry name" value="HesB-like domain"/>
    <property type="match status" value="1"/>
</dbReference>
<keyword evidence="3" id="KW-1185">Reference proteome</keyword>
<accession>A0ABQ2R704</accession>